<feature type="region of interest" description="Disordered" evidence="1">
    <location>
        <begin position="430"/>
        <end position="566"/>
    </location>
</feature>
<dbReference type="AlphaFoldDB" id="A0A9W9L191"/>
<evidence type="ECO:0000313" key="3">
    <source>
        <dbReference type="Proteomes" id="UP001147746"/>
    </source>
</evidence>
<feature type="compositionally biased region" description="Low complexity" evidence="1">
    <location>
        <begin position="432"/>
        <end position="447"/>
    </location>
</feature>
<name>A0A9W9L191_9EURO</name>
<keyword evidence="3" id="KW-1185">Reference proteome</keyword>
<dbReference type="EMBL" id="JAPZBO010000008">
    <property type="protein sequence ID" value="KAJ5307504.1"/>
    <property type="molecule type" value="Genomic_DNA"/>
</dbReference>
<organism evidence="2 3">
    <name type="scientific">Penicillium atrosanguineum</name>
    <dbReference type="NCBI Taxonomy" id="1132637"/>
    <lineage>
        <taxon>Eukaryota</taxon>
        <taxon>Fungi</taxon>
        <taxon>Dikarya</taxon>
        <taxon>Ascomycota</taxon>
        <taxon>Pezizomycotina</taxon>
        <taxon>Eurotiomycetes</taxon>
        <taxon>Eurotiomycetidae</taxon>
        <taxon>Eurotiales</taxon>
        <taxon>Aspergillaceae</taxon>
        <taxon>Penicillium</taxon>
    </lineage>
</organism>
<feature type="compositionally biased region" description="Low complexity" evidence="1">
    <location>
        <begin position="475"/>
        <end position="486"/>
    </location>
</feature>
<evidence type="ECO:0000256" key="1">
    <source>
        <dbReference type="SAM" id="MobiDB-lite"/>
    </source>
</evidence>
<feature type="compositionally biased region" description="Polar residues" evidence="1">
    <location>
        <begin position="557"/>
        <end position="566"/>
    </location>
</feature>
<sequence length="566" mass="61159">MDAQYPFASRDDIWRVLDELKEIQVAQYEQGERIARLERRRDDDARLKSLWGPTSPFPTLVAGTVPAGKCLRPSRSPDHSTHRLAVDTTFNSPPDPFKGFDDGHHHGLSTSTVGLEGEDEPRRGASRANSVRFDESANHGYYGQANRSSTDLPVRTGSGMGSHPLTERSLSHRSDGRMSSSGFSHQSARTSSLGLDSRGLSASSLEVSPMTPPPDLFLLGPVPSIIRCWLTTNFSNESLLYAAVCSGSYVSSLGSTLISKLGLEQSVMHNEERPYIKLSLYLTEARLQQSSSRPASPQPEPQIPSVKIKFLVRETGPEDESIQIVIGSDVLRSSNADISFSDDKMSMADDDGNRVYIRLVRPEKDSTFKYLCTGPDTTHKSSQLSQTNGKYSVGAIGHSTSTAHQSTSAPVSARVSIGSADEPHKLHLQTFSDSPNSVSAYSSSATATDQPQTTNTKADGAGVWGPWRRESKQDTAAALKATTARARTMKVLRPSSRVTSASTSTHATSEHHEFQNSHPENMPPGQSARRASSDEVRSGKTPASNPVGGASAFGWLKSNSSGARQS</sequence>
<reference evidence="2" key="1">
    <citation type="submission" date="2022-12" db="EMBL/GenBank/DDBJ databases">
        <authorList>
            <person name="Petersen C."/>
        </authorList>
    </citation>
    <scope>NUCLEOTIDE SEQUENCE</scope>
    <source>
        <strain evidence="2">IBT 21472</strain>
    </source>
</reference>
<protein>
    <recommendedName>
        <fullName evidence="4">Ubiquitin carboxyl-terminal hydrolase 19</fullName>
    </recommendedName>
</protein>
<gene>
    <name evidence="2" type="ORF">N7476_008160</name>
</gene>
<dbReference type="Proteomes" id="UP001147746">
    <property type="component" value="Unassembled WGS sequence"/>
</dbReference>
<feature type="region of interest" description="Disordered" evidence="1">
    <location>
        <begin position="88"/>
        <end position="195"/>
    </location>
</feature>
<reference evidence="2" key="2">
    <citation type="journal article" date="2023" name="IMA Fungus">
        <title>Comparative genomic study of the Penicillium genus elucidates a diverse pangenome and 15 lateral gene transfer events.</title>
        <authorList>
            <person name="Petersen C."/>
            <person name="Sorensen T."/>
            <person name="Nielsen M.R."/>
            <person name="Sondergaard T.E."/>
            <person name="Sorensen J.L."/>
            <person name="Fitzpatrick D.A."/>
            <person name="Frisvad J.C."/>
            <person name="Nielsen K.L."/>
        </authorList>
    </citation>
    <scope>NUCLEOTIDE SEQUENCE</scope>
    <source>
        <strain evidence="2">IBT 21472</strain>
    </source>
</reference>
<proteinExistence type="predicted"/>
<feature type="compositionally biased region" description="Polar residues" evidence="1">
    <location>
        <begin position="177"/>
        <end position="195"/>
    </location>
</feature>
<accession>A0A9W9L191</accession>
<feature type="compositionally biased region" description="Polar residues" evidence="1">
    <location>
        <begin position="448"/>
        <end position="457"/>
    </location>
</feature>
<comment type="caution">
    <text evidence="2">The sequence shown here is derived from an EMBL/GenBank/DDBJ whole genome shotgun (WGS) entry which is preliminary data.</text>
</comment>
<evidence type="ECO:0000313" key="2">
    <source>
        <dbReference type="EMBL" id="KAJ5307504.1"/>
    </source>
</evidence>
<evidence type="ECO:0008006" key="4">
    <source>
        <dbReference type="Google" id="ProtNLM"/>
    </source>
</evidence>
<dbReference type="OrthoDB" id="5369841at2759"/>
<feature type="compositionally biased region" description="Basic and acidic residues" evidence="1">
    <location>
        <begin position="165"/>
        <end position="176"/>
    </location>
</feature>